<protein>
    <submittedName>
        <fullName evidence="2">Serine hydrolase</fullName>
    </submittedName>
</protein>
<name>A0A7S7NUJ9_PALFE</name>
<accession>A0A7S7NUJ9</accession>
<sequence>MPSRPTLRYALLAALVLTLAALGFVAHSVASTANAVAAKTLCSDVFLSRRTPQAVIEQDLRPDNPLAPLQRFSVETASASVSLLGLWTRRAIHRPGLSCTLLNGVTEAALRAQPLPEPAPPPQPETPLPPSNIDGILQMAFEEPGGAHALRTRAVVVMRDGQFIAERYAPGFHRDMPLLSWSMAKSITNALLALRTANGALDIRRPAAVPEWASASDPRHAITPEQLLRMSSGLAFRETRTALPADALNMLFRQPDAGAYAADMPLEAAPGTQWQYSSGTTNILSRLLRDTFHGDLQAYWNFPRQALFDPIGARHMMLEVDPSGTFVGSSFAYATARDWARLGQLFLDDGMVQGRRLLPEGWTRFATTPAPAAPHGSYGAHVWLNRGSENERQWPLLPDDTYSFQGYEGQLVIIVPTYHLVMVRMGLTRTGATWDPNRYLPSILAALE</sequence>
<dbReference type="PANTHER" id="PTHR43283">
    <property type="entry name" value="BETA-LACTAMASE-RELATED"/>
    <property type="match status" value="1"/>
</dbReference>
<evidence type="ECO:0000313" key="2">
    <source>
        <dbReference type="EMBL" id="QOY89996.1"/>
    </source>
</evidence>
<dbReference type="AlphaFoldDB" id="A0A7S7NUJ9"/>
<dbReference type="SUPFAM" id="SSF56601">
    <property type="entry name" value="beta-lactamase/transpeptidase-like"/>
    <property type="match status" value="1"/>
</dbReference>
<evidence type="ECO:0000313" key="3">
    <source>
        <dbReference type="Proteomes" id="UP000593892"/>
    </source>
</evidence>
<organism evidence="2 3">
    <name type="scientific">Paludibaculum fermentans</name>
    <dbReference type="NCBI Taxonomy" id="1473598"/>
    <lineage>
        <taxon>Bacteria</taxon>
        <taxon>Pseudomonadati</taxon>
        <taxon>Acidobacteriota</taxon>
        <taxon>Terriglobia</taxon>
        <taxon>Bryobacterales</taxon>
        <taxon>Bryobacteraceae</taxon>
        <taxon>Paludibaculum</taxon>
    </lineage>
</organism>
<reference evidence="2 3" key="1">
    <citation type="submission" date="2020-10" db="EMBL/GenBank/DDBJ databases">
        <title>Complete genome sequence of Paludibaculum fermentans P105T, a facultatively anaerobic acidobacterium capable of dissimilatory Fe(III) reduction.</title>
        <authorList>
            <person name="Dedysh S.N."/>
            <person name="Beletsky A.V."/>
            <person name="Kulichevskaya I.S."/>
            <person name="Mardanov A.V."/>
            <person name="Ravin N.V."/>
        </authorList>
    </citation>
    <scope>NUCLEOTIDE SEQUENCE [LARGE SCALE GENOMIC DNA]</scope>
    <source>
        <strain evidence="2 3">P105</strain>
    </source>
</reference>
<proteinExistence type="predicted"/>
<evidence type="ECO:0000259" key="1">
    <source>
        <dbReference type="Pfam" id="PF00144"/>
    </source>
</evidence>
<dbReference type="InterPro" id="IPR050789">
    <property type="entry name" value="Diverse_Enzym_Activities"/>
</dbReference>
<feature type="domain" description="Beta-lactamase-related" evidence="1">
    <location>
        <begin position="141"/>
        <end position="425"/>
    </location>
</feature>
<gene>
    <name evidence="2" type="ORF">IRI77_08575</name>
</gene>
<dbReference type="EMBL" id="CP063849">
    <property type="protein sequence ID" value="QOY89996.1"/>
    <property type="molecule type" value="Genomic_DNA"/>
</dbReference>
<dbReference type="PANTHER" id="PTHR43283:SF7">
    <property type="entry name" value="BETA-LACTAMASE-RELATED DOMAIN-CONTAINING PROTEIN"/>
    <property type="match status" value="1"/>
</dbReference>
<dbReference type="Gene3D" id="3.40.710.10">
    <property type="entry name" value="DD-peptidase/beta-lactamase superfamily"/>
    <property type="match status" value="1"/>
</dbReference>
<dbReference type="Pfam" id="PF00144">
    <property type="entry name" value="Beta-lactamase"/>
    <property type="match status" value="1"/>
</dbReference>
<dbReference type="RefSeq" id="WP_194451659.1">
    <property type="nucleotide sequence ID" value="NZ_CP063849.1"/>
</dbReference>
<dbReference type="InterPro" id="IPR001466">
    <property type="entry name" value="Beta-lactam-related"/>
</dbReference>
<dbReference type="Proteomes" id="UP000593892">
    <property type="component" value="Chromosome"/>
</dbReference>
<keyword evidence="2" id="KW-0378">Hydrolase</keyword>
<dbReference type="InterPro" id="IPR012338">
    <property type="entry name" value="Beta-lactam/transpept-like"/>
</dbReference>
<keyword evidence="3" id="KW-1185">Reference proteome</keyword>
<dbReference type="GO" id="GO:0016787">
    <property type="term" value="F:hydrolase activity"/>
    <property type="evidence" value="ECO:0007669"/>
    <property type="project" value="UniProtKB-KW"/>
</dbReference>
<dbReference type="KEGG" id="pfer:IRI77_08575"/>